<dbReference type="OrthoDB" id="9806285at2"/>
<dbReference type="GO" id="GO:0016887">
    <property type="term" value="F:ATP hydrolysis activity"/>
    <property type="evidence" value="ECO:0007669"/>
    <property type="project" value="InterPro"/>
</dbReference>
<dbReference type="SUPFAM" id="SSF52540">
    <property type="entry name" value="P-loop containing nucleoside triphosphate hydrolases"/>
    <property type="match status" value="1"/>
</dbReference>
<dbReference type="InterPro" id="IPR017871">
    <property type="entry name" value="ABC_transporter-like_CS"/>
</dbReference>
<dbReference type="PROSITE" id="PS50893">
    <property type="entry name" value="ABC_TRANSPORTER_2"/>
    <property type="match status" value="1"/>
</dbReference>
<dbReference type="InterPro" id="IPR013563">
    <property type="entry name" value="Oligopep_ABC_C"/>
</dbReference>
<dbReference type="Pfam" id="PF00005">
    <property type="entry name" value="ABC_tran"/>
    <property type="match status" value="1"/>
</dbReference>
<dbReference type="AlphaFoldDB" id="A0A6I0FHJ0"/>
<evidence type="ECO:0000313" key="6">
    <source>
        <dbReference type="EMBL" id="KAB3538617.1"/>
    </source>
</evidence>
<evidence type="ECO:0000256" key="4">
    <source>
        <dbReference type="ARBA" id="ARBA00022840"/>
    </source>
</evidence>
<dbReference type="NCBIfam" id="TIGR01727">
    <property type="entry name" value="oligo_HPY"/>
    <property type="match status" value="1"/>
</dbReference>
<dbReference type="Pfam" id="PF08352">
    <property type="entry name" value="oligo_HPY"/>
    <property type="match status" value="1"/>
</dbReference>
<name>A0A6I0FHJ0_9FIRM</name>
<evidence type="ECO:0000256" key="3">
    <source>
        <dbReference type="ARBA" id="ARBA00022741"/>
    </source>
</evidence>
<keyword evidence="7" id="KW-1185">Reference proteome</keyword>
<dbReference type="GO" id="GO:0015833">
    <property type="term" value="P:peptide transport"/>
    <property type="evidence" value="ECO:0007669"/>
    <property type="project" value="InterPro"/>
</dbReference>
<dbReference type="Proteomes" id="UP000432715">
    <property type="component" value="Unassembled WGS sequence"/>
</dbReference>
<dbReference type="PANTHER" id="PTHR43776:SF8">
    <property type="entry name" value="ABC TRANSPORTER, ATP-BINDING PROTEIN"/>
    <property type="match status" value="1"/>
</dbReference>
<dbReference type="InterPro" id="IPR050319">
    <property type="entry name" value="ABC_transp_ATP-bind"/>
</dbReference>
<comment type="similarity">
    <text evidence="1">Belongs to the ABC transporter superfamily.</text>
</comment>
<accession>A0A6I0FHJ0</accession>
<dbReference type="GO" id="GO:0055085">
    <property type="term" value="P:transmembrane transport"/>
    <property type="evidence" value="ECO:0007669"/>
    <property type="project" value="UniProtKB-ARBA"/>
</dbReference>
<dbReference type="InterPro" id="IPR003593">
    <property type="entry name" value="AAA+_ATPase"/>
</dbReference>
<dbReference type="Gene3D" id="3.40.50.300">
    <property type="entry name" value="P-loop containing nucleotide triphosphate hydrolases"/>
    <property type="match status" value="1"/>
</dbReference>
<comment type="caution">
    <text evidence="6">The sequence shown here is derived from an EMBL/GenBank/DDBJ whole genome shotgun (WGS) entry which is preliminary data.</text>
</comment>
<protein>
    <submittedName>
        <fullName evidence="6">Dipeptide ABC transporter ATP-binding protein</fullName>
    </submittedName>
</protein>
<evidence type="ECO:0000259" key="5">
    <source>
        <dbReference type="PROSITE" id="PS50893"/>
    </source>
</evidence>
<dbReference type="GO" id="GO:0005524">
    <property type="term" value="F:ATP binding"/>
    <property type="evidence" value="ECO:0007669"/>
    <property type="project" value="UniProtKB-KW"/>
</dbReference>
<dbReference type="InterPro" id="IPR027417">
    <property type="entry name" value="P-loop_NTPase"/>
</dbReference>
<evidence type="ECO:0000256" key="2">
    <source>
        <dbReference type="ARBA" id="ARBA00022448"/>
    </source>
</evidence>
<dbReference type="SMART" id="SM00382">
    <property type="entry name" value="AAA"/>
    <property type="match status" value="1"/>
</dbReference>
<keyword evidence="2" id="KW-0813">Transport</keyword>
<keyword evidence="4 6" id="KW-0067">ATP-binding</keyword>
<keyword evidence="3" id="KW-0547">Nucleotide-binding</keyword>
<organism evidence="6 7">
    <name type="scientific">Alkaliphilus pronyensis</name>
    <dbReference type="NCBI Taxonomy" id="1482732"/>
    <lineage>
        <taxon>Bacteria</taxon>
        <taxon>Bacillati</taxon>
        <taxon>Bacillota</taxon>
        <taxon>Clostridia</taxon>
        <taxon>Peptostreptococcales</taxon>
        <taxon>Natronincolaceae</taxon>
        <taxon>Alkaliphilus</taxon>
    </lineage>
</organism>
<feature type="domain" description="ABC transporter" evidence="5">
    <location>
        <begin position="6"/>
        <end position="256"/>
    </location>
</feature>
<dbReference type="FunFam" id="3.40.50.300:FF:000016">
    <property type="entry name" value="Oligopeptide ABC transporter ATP-binding component"/>
    <property type="match status" value="1"/>
</dbReference>
<reference evidence="6 7" key="1">
    <citation type="submission" date="2019-10" db="EMBL/GenBank/DDBJ databases">
        <title>Alkaliphilus serpentinus sp. nov. and Alkaliphilus pronyensis sp. nov., two novel anaerobic alkaliphilic species isolated from the serpentinized-hosted hydrothermal field of the Prony Bay (New Caledonia).</title>
        <authorList>
            <person name="Postec A."/>
        </authorList>
    </citation>
    <scope>NUCLEOTIDE SEQUENCE [LARGE SCALE GENOMIC DNA]</scope>
    <source>
        <strain evidence="6 7">LacV</strain>
    </source>
</reference>
<dbReference type="EMBL" id="WBZC01000004">
    <property type="protein sequence ID" value="KAB3538617.1"/>
    <property type="molecule type" value="Genomic_DNA"/>
</dbReference>
<dbReference type="InterPro" id="IPR003439">
    <property type="entry name" value="ABC_transporter-like_ATP-bd"/>
</dbReference>
<evidence type="ECO:0000313" key="7">
    <source>
        <dbReference type="Proteomes" id="UP000432715"/>
    </source>
</evidence>
<gene>
    <name evidence="6" type="ORF">F8154_01615</name>
</gene>
<sequence length="323" mass="36065">MTTPLLEVKNLKKYFPIQKGFLRKHVGDVKAVENVSFNLNPGETLGLVGESGCGKSTTGRAILRLVEATAGEVRYNGIDVLNARQNELRRLRREMQIIFQDPYSSLNPRMTIGEAVGEALREHGLYKGKELKDRIIEVIEICGLADYHVNRYPHEFSGGQRQRIGIARALALNPSFIVADEPVSALDVSIQAQIINLMMDLQEKLKLSYLFISHDLSVVKHISDRVGVMYLGDIVELASKNDLYDNPLHPYTKALLSAIPVPDPKMKRNIIILKGDIPSPANPPSGCKFHTRCPIAQDICKEEAPEFKEYQKGHFAACHLIGK</sequence>
<dbReference type="PROSITE" id="PS00211">
    <property type="entry name" value="ABC_TRANSPORTER_1"/>
    <property type="match status" value="1"/>
</dbReference>
<evidence type="ECO:0000256" key="1">
    <source>
        <dbReference type="ARBA" id="ARBA00005417"/>
    </source>
</evidence>
<dbReference type="RefSeq" id="WP_151859844.1">
    <property type="nucleotide sequence ID" value="NZ_WBZC01000004.1"/>
</dbReference>
<dbReference type="PANTHER" id="PTHR43776">
    <property type="entry name" value="TRANSPORT ATP-BINDING PROTEIN"/>
    <property type="match status" value="1"/>
</dbReference>
<proteinExistence type="inferred from homology"/>
<dbReference type="CDD" id="cd03257">
    <property type="entry name" value="ABC_NikE_OppD_transporters"/>
    <property type="match status" value="1"/>
</dbReference>
<dbReference type="NCBIfam" id="NF008453">
    <property type="entry name" value="PRK11308.1"/>
    <property type="match status" value="1"/>
</dbReference>